<organism evidence="2 3">
    <name type="scientific">Saliphagus infecundisoli</name>
    <dbReference type="NCBI Taxonomy" id="1849069"/>
    <lineage>
        <taxon>Archaea</taxon>
        <taxon>Methanobacteriati</taxon>
        <taxon>Methanobacteriota</taxon>
        <taxon>Stenosarchaea group</taxon>
        <taxon>Halobacteria</taxon>
        <taxon>Halobacteriales</taxon>
        <taxon>Natrialbaceae</taxon>
        <taxon>Saliphagus</taxon>
    </lineage>
</organism>
<evidence type="ECO:0000259" key="1">
    <source>
        <dbReference type="Pfam" id="PF10130"/>
    </source>
</evidence>
<dbReference type="InterPro" id="IPR002716">
    <property type="entry name" value="PIN_dom"/>
</dbReference>
<sequence>MSPNDWQADKPLIVDTNTVLSGLVGGVTRKLLLESDRELQYPAQSFDEIERNKGVIQERANLSATTIDTLLETIFKNISLVPKSQVLQYREEAMMVKSPHPDANPDRPFHDRDESDVVFLAAAAAASGDIWSDDGVFKHQDLVTWYRTEDVIDYTDVNL</sequence>
<keyword evidence="3" id="KW-1185">Reference proteome</keyword>
<dbReference type="Proteomes" id="UP001595925">
    <property type="component" value="Unassembled WGS sequence"/>
</dbReference>
<dbReference type="AlphaFoldDB" id="A0ABD5Q9B5"/>
<name>A0ABD5Q9B5_9EURY</name>
<dbReference type="EMBL" id="JBHSJG010000003">
    <property type="protein sequence ID" value="MFC4986311.1"/>
    <property type="molecule type" value="Genomic_DNA"/>
</dbReference>
<dbReference type="RefSeq" id="WP_224926100.1">
    <property type="nucleotide sequence ID" value="NZ_JAIVEF010000013.1"/>
</dbReference>
<dbReference type="Pfam" id="PF10130">
    <property type="entry name" value="PIN_2"/>
    <property type="match status" value="1"/>
</dbReference>
<evidence type="ECO:0000313" key="2">
    <source>
        <dbReference type="EMBL" id="MFC4986311.1"/>
    </source>
</evidence>
<comment type="caution">
    <text evidence="2">The sequence shown here is derived from an EMBL/GenBank/DDBJ whole genome shotgun (WGS) entry which is preliminary data.</text>
</comment>
<accession>A0ABD5Q9B5</accession>
<proteinExistence type="predicted"/>
<evidence type="ECO:0000313" key="3">
    <source>
        <dbReference type="Proteomes" id="UP001595925"/>
    </source>
</evidence>
<protein>
    <submittedName>
        <fullName evidence="2">PIN domain-containing protein</fullName>
    </submittedName>
</protein>
<reference evidence="2 3" key="1">
    <citation type="journal article" date="2019" name="Int. J. Syst. Evol. Microbiol.">
        <title>The Global Catalogue of Microorganisms (GCM) 10K type strain sequencing project: providing services to taxonomists for standard genome sequencing and annotation.</title>
        <authorList>
            <consortium name="The Broad Institute Genomics Platform"/>
            <consortium name="The Broad Institute Genome Sequencing Center for Infectious Disease"/>
            <person name="Wu L."/>
            <person name="Ma J."/>
        </authorList>
    </citation>
    <scope>NUCLEOTIDE SEQUENCE [LARGE SCALE GENOMIC DNA]</scope>
    <source>
        <strain evidence="2 3">CGMCC 1.15824</strain>
    </source>
</reference>
<gene>
    <name evidence="2" type="ORF">ACFPFO_00680</name>
</gene>
<feature type="domain" description="PIN" evidence="1">
    <location>
        <begin position="13"/>
        <end position="145"/>
    </location>
</feature>